<evidence type="ECO:0008006" key="3">
    <source>
        <dbReference type="Google" id="ProtNLM"/>
    </source>
</evidence>
<accession>A0A855N5S3</accession>
<dbReference type="InterPro" id="IPR038488">
    <property type="entry name" value="Integrase_DNA-bd_sf"/>
</dbReference>
<protein>
    <recommendedName>
        <fullName evidence="3">DUF4102 domain-containing protein</fullName>
    </recommendedName>
</protein>
<dbReference type="EMBL" id="NIQP01000011">
    <property type="protein sequence ID" value="PPB70470.1"/>
    <property type="molecule type" value="Genomic_DNA"/>
</dbReference>
<dbReference type="RefSeq" id="WP_064019804.1">
    <property type="nucleotide sequence ID" value="NZ_NIQH01000013.1"/>
</dbReference>
<evidence type="ECO:0000313" key="2">
    <source>
        <dbReference type="Proteomes" id="UP000239685"/>
    </source>
</evidence>
<dbReference type="Proteomes" id="UP000239685">
    <property type="component" value="Unassembled WGS sequence"/>
</dbReference>
<comment type="caution">
    <text evidence="1">The sequence shown here is derived from an EMBL/GenBank/DDBJ whole genome shotgun (WGS) entry which is preliminary data.</text>
</comment>
<evidence type="ECO:0000313" key="1">
    <source>
        <dbReference type="EMBL" id="PPB70470.1"/>
    </source>
</evidence>
<proteinExistence type="predicted"/>
<reference evidence="1 2" key="1">
    <citation type="submission" date="2017-06" db="EMBL/GenBank/DDBJ databases">
        <title>Updating the genomic taxonomy and epidemiology of Campylobacter hyointestinalis; discovery in New Zealand farmed ruminants.</title>
        <authorList>
            <person name="Wilkinson D.A."/>
            <person name="Fayaz A."/>
            <person name="Biggs P.J."/>
            <person name="Midwinter A.C."/>
        </authorList>
    </citation>
    <scope>NUCLEOTIDE SEQUENCE [LARGE SCALE GENOMIC DNA]</scope>
    <source>
        <strain evidence="1 2">S1614a</strain>
    </source>
</reference>
<organism evidence="1 2">
    <name type="scientific">Campylobacter hyointestinalis subsp. hyointestinalis</name>
    <dbReference type="NCBI Taxonomy" id="91352"/>
    <lineage>
        <taxon>Bacteria</taxon>
        <taxon>Pseudomonadati</taxon>
        <taxon>Campylobacterota</taxon>
        <taxon>Epsilonproteobacteria</taxon>
        <taxon>Campylobacterales</taxon>
        <taxon>Campylobacteraceae</taxon>
        <taxon>Campylobacter</taxon>
    </lineage>
</organism>
<dbReference type="Gene3D" id="3.30.160.390">
    <property type="entry name" value="Integrase, DNA-binding domain"/>
    <property type="match status" value="1"/>
</dbReference>
<gene>
    <name evidence="1" type="ORF">CDQ78_08765</name>
</gene>
<dbReference type="AlphaFoldDB" id="A0A855N5S3"/>
<sequence length="67" mass="8063">MANISRVNLQDKNIRELEIREKQYRKAVGNPKELYIWVNPSGGKNFFYTPQRQNSKIKRIYTRRIHG</sequence>
<name>A0A855N5S3_CAMHY</name>